<dbReference type="GO" id="GO:0031071">
    <property type="term" value="F:cysteine desulfurase activity"/>
    <property type="evidence" value="ECO:0007669"/>
    <property type="project" value="UniProtKB-EC"/>
</dbReference>
<evidence type="ECO:0000256" key="1">
    <source>
        <dbReference type="ARBA" id="ARBA00001933"/>
    </source>
</evidence>
<comment type="similarity">
    <text evidence="2">Belongs to the class-V pyridoxal-phosphate-dependent aminotransferase family. Csd subfamily.</text>
</comment>
<keyword evidence="5" id="KW-0663">Pyridoxal phosphate</keyword>
<dbReference type="SUPFAM" id="SSF53383">
    <property type="entry name" value="PLP-dependent transferases"/>
    <property type="match status" value="1"/>
</dbReference>
<name>A0ABU9B189_9BACT</name>
<dbReference type="InterPro" id="IPR015421">
    <property type="entry name" value="PyrdxlP-dep_Trfase_major"/>
</dbReference>
<dbReference type="EC" id="2.8.1.7" evidence="3"/>
<evidence type="ECO:0000256" key="4">
    <source>
        <dbReference type="ARBA" id="ARBA00022679"/>
    </source>
</evidence>
<gene>
    <name evidence="8" type="ORF">WKV53_19130</name>
</gene>
<sequence>MALDSVTIRAEFPILAQEVNGRPLVYLDNAATTQKPLAVLDASRRYYEEINANIHRGTHHLARAATSAHEAARETVAKHLNAAETAEVIFTAGTTDSINLVASILTLSPGDEVLISTLEHHSNIVPWQMLCERSGATLKVIPVHDDGTLDQEAFRGLLTERTKVTAFNWISNAFGTVNPVLEMVAAAKSAGSLVLIDAAQAAPHLAIDVQALGADFVALSGHKVYAPTGIGVLWGKRAVLDALPPWRGGGEMIKEVTFEKTTYNELPFKYEAGTPNIEGAIALAAALDFVHGIGIEAISAHEKKLIAAAAEGLSSLPGVKLYGPADRAGALSFAIEGVHHYDLGTLIDQMGVAVRTGHHCCQPLMARFGITGTTRASFAVYNTAEEVEALVTAVDRACSMLR</sequence>
<dbReference type="Proteomes" id="UP001371305">
    <property type="component" value="Unassembled WGS sequence"/>
</dbReference>
<keyword evidence="9" id="KW-1185">Reference proteome</keyword>
<protein>
    <recommendedName>
        <fullName evidence="3">cysteine desulfurase</fullName>
        <ecNumber evidence="3">2.8.1.7</ecNumber>
    </recommendedName>
</protein>
<dbReference type="EMBL" id="JBBUKT010000008">
    <property type="protein sequence ID" value="MEK7952635.1"/>
    <property type="molecule type" value="Genomic_DNA"/>
</dbReference>
<keyword evidence="4 8" id="KW-0808">Transferase</keyword>
<reference evidence="8 9" key="1">
    <citation type="submission" date="2024-04" db="EMBL/GenBank/DDBJ databases">
        <title>Luteolibacter sp. isolated from soil.</title>
        <authorList>
            <person name="An J."/>
        </authorList>
    </citation>
    <scope>NUCLEOTIDE SEQUENCE [LARGE SCALE GENOMIC DNA]</scope>
    <source>
        <strain evidence="8 9">Y139</strain>
    </source>
</reference>
<evidence type="ECO:0000256" key="5">
    <source>
        <dbReference type="ARBA" id="ARBA00022898"/>
    </source>
</evidence>
<feature type="domain" description="Aminotransferase class V" evidence="7">
    <location>
        <begin position="25"/>
        <end position="390"/>
    </location>
</feature>
<dbReference type="CDD" id="cd06453">
    <property type="entry name" value="SufS_like"/>
    <property type="match status" value="1"/>
</dbReference>
<proteinExistence type="inferred from homology"/>
<evidence type="ECO:0000256" key="6">
    <source>
        <dbReference type="ARBA" id="ARBA00050776"/>
    </source>
</evidence>
<evidence type="ECO:0000259" key="7">
    <source>
        <dbReference type="Pfam" id="PF00266"/>
    </source>
</evidence>
<comment type="catalytic activity">
    <reaction evidence="6">
        <text>(sulfur carrier)-H + L-cysteine = (sulfur carrier)-SH + L-alanine</text>
        <dbReference type="Rhea" id="RHEA:43892"/>
        <dbReference type="Rhea" id="RHEA-COMP:14737"/>
        <dbReference type="Rhea" id="RHEA-COMP:14739"/>
        <dbReference type="ChEBI" id="CHEBI:29917"/>
        <dbReference type="ChEBI" id="CHEBI:35235"/>
        <dbReference type="ChEBI" id="CHEBI:57972"/>
        <dbReference type="ChEBI" id="CHEBI:64428"/>
        <dbReference type="EC" id="2.8.1.7"/>
    </reaction>
</comment>
<dbReference type="InterPro" id="IPR015422">
    <property type="entry name" value="PyrdxlP-dep_Trfase_small"/>
</dbReference>
<dbReference type="InterPro" id="IPR000192">
    <property type="entry name" value="Aminotrans_V_dom"/>
</dbReference>
<organism evidence="8 9">
    <name type="scientific">Luteolibacter soli</name>
    <dbReference type="NCBI Taxonomy" id="3135280"/>
    <lineage>
        <taxon>Bacteria</taxon>
        <taxon>Pseudomonadati</taxon>
        <taxon>Verrucomicrobiota</taxon>
        <taxon>Verrucomicrobiia</taxon>
        <taxon>Verrucomicrobiales</taxon>
        <taxon>Verrucomicrobiaceae</taxon>
        <taxon>Luteolibacter</taxon>
    </lineage>
</organism>
<dbReference type="InterPro" id="IPR010970">
    <property type="entry name" value="Cys_dSase_SufS"/>
</dbReference>
<dbReference type="PANTHER" id="PTHR43586:SF8">
    <property type="entry name" value="CYSTEINE DESULFURASE 1, CHLOROPLASTIC"/>
    <property type="match status" value="1"/>
</dbReference>
<accession>A0ABU9B189</accession>
<dbReference type="Gene3D" id="3.40.640.10">
    <property type="entry name" value="Type I PLP-dependent aspartate aminotransferase-like (Major domain)"/>
    <property type="match status" value="1"/>
</dbReference>
<dbReference type="NCBIfam" id="TIGR01979">
    <property type="entry name" value="sufS"/>
    <property type="match status" value="1"/>
</dbReference>
<evidence type="ECO:0000313" key="8">
    <source>
        <dbReference type="EMBL" id="MEK7952635.1"/>
    </source>
</evidence>
<dbReference type="InterPro" id="IPR015424">
    <property type="entry name" value="PyrdxlP-dep_Trfase"/>
</dbReference>
<evidence type="ECO:0000256" key="2">
    <source>
        <dbReference type="ARBA" id="ARBA00010447"/>
    </source>
</evidence>
<dbReference type="Gene3D" id="3.90.1150.10">
    <property type="entry name" value="Aspartate Aminotransferase, domain 1"/>
    <property type="match status" value="1"/>
</dbReference>
<dbReference type="Pfam" id="PF00266">
    <property type="entry name" value="Aminotran_5"/>
    <property type="match status" value="1"/>
</dbReference>
<dbReference type="RefSeq" id="WP_341406391.1">
    <property type="nucleotide sequence ID" value="NZ_JBBUKT010000008.1"/>
</dbReference>
<comment type="caution">
    <text evidence="8">The sequence shown here is derived from an EMBL/GenBank/DDBJ whole genome shotgun (WGS) entry which is preliminary data.</text>
</comment>
<evidence type="ECO:0000256" key="3">
    <source>
        <dbReference type="ARBA" id="ARBA00012239"/>
    </source>
</evidence>
<comment type="cofactor">
    <cofactor evidence="1">
        <name>pyridoxal 5'-phosphate</name>
        <dbReference type="ChEBI" id="CHEBI:597326"/>
    </cofactor>
</comment>
<evidence type="ECO:0000313" key="9">
    <source>
        <dbReference type="Proteomes" id="UP001371305"/>
    </source>
</evidence>
<dbReference type="PANTHER" id="PTHR43586">
    <property type="entry name" value="CYSTEINE DESULFURASE"/>
    <property type="match status" value="1"/>
</dbReference>